<keyword evidence="2" id="KW-1185">Reference proteome</keyword>
<organism evidence="1 2">
    <name type="scientific">Sphaerodactylus townsendi</name>
    <dbReference type="NCBI Taxonomy" id="933632"/>
    <lineage>
        <taxon>Eukaryota</taxon>
        <taxon>Metazoa</taxon>
        <taxon>Chordata</taxon>
        <taxon>Craniata</taxon>
        <taxon>Vertebrata</taxon>
        <taxon>Euteleostomi</taxon>
        <taxon>Lepidosauria</taxon>
        <taxon>Squamata</taxon>
        <taxon>Bifurcata</taxon>
        <taxon>Gekkota</taxon>
        <taxon>Sphaerodactylidae</taxon>
        <taxon>Sphaerodactylus</taxon>
    </lineage>
</organism>
<protein>
    <submittedName>
        <fullName evidence="1">Uncharacterized protein</fullName>
    </submittedName>
</protein>
<comment type="caution">
    <text evidence="1">The sequence shown here is derived from an EMBL/GenBank/DDBJ whole genome shotgun (WGS) entry which is preliminary data.</text>
</comment>
<sequence>MMAHFLGKGCTEVYKRSTIPERFIRFTSLSFSFIASKQVLLLLSLLRPVHLWYQVRQLLSDQYSMLRSPAAMRCCGSKSKCLAEKKC</sequence>
<accession>A0ACB8G696</accession>
<gene>
    <name evidence="1" type="ORF">K3G42_002312</name>
</gene>
<dbReference type="Proteomes" id="UP000827872">
    <property type="component" value="Linkage Group LG01"/>
</dbReference>
<reference evidence="1" key="1">
    <citation type="submission" date="2021-08" db="EMBL/GenBank/DDBJ databases">
        <title>The first chromosome-level gecko genome reveals the dynamic sex chromosomes of Neotropical dwarf geckos (Sphaerodactylidae: Sphaerodactylus).</title>
        <authorList>
            <person name="Pinto B.J."/>
            <person name="Keating S.E."/>
            <person name="Gamble T."/>
        </authorList>
    </citation>
    <scope>NUCLEOTIDE SEQUENCE</scope>
    <source>
        <strain evidence="1">TG3544</strain>
    </source>
</reference>
<name>A0ACB8G696_9SAUR</name>
<proteinExistence type="predicted"/>
<evidence type="ECO:0000313" key="2">
    <source>
        <dbReference type="Proteomes" id="UP000827872"/>
    </source>
</evidence>
<evidence type="ECO:0000313" key="1">
    <source>
        <dbReference type="EMBL" id="KAH8015298.1"/>
    </source>
</evidence>
<dbReference type="EMBL" id="CM037614">
    <property type="protein sequence ID" value="KAH8015298.1"/>
    <property type="molecule type" value="Genomic_DNA"/>
</dbReference>